<protein>
    <submittedName>
        <fullName evidence="2">Uncharacterized protein</fullName>
    </submittedName>
</protein>
<proteinExistence type="predicted"/>
<feature type="transmembrane region" description="Helical" evidence="1">
    <location>
        <begin position="72"/>
        <end position="91"/>
    </location>
</feature>
<evidence type="ECO:0000256" key="1">
    <source>
        <dbReference type="SAM" id="Phobius"/>
    </source>
</evidence>
<dbReference type="Gramene" id="Psat04G0609000-T1">
    <property type="protein sequence ID" value="KAI5422936.1"/>
    <property type="gene ID" value="KIW84_046090"/>
</dbReference>
<keyword evidence="1" id="KW-0812">Transmembrane</keyword>
<evidence type="ECO:0000313" key="2">
    <source>
        <dbReference type="EMBL" id="KAI5422936.1"/>
    </source>
</evidence>
<dbReference type="AlphaFoldDB" id="A0A9D4XKS2"/>
<organism evidence="2 3">
    <name type="scientific">Pisum sativum</name>
    <name type="common">Garden pea</name>
    <name type="synonym">Lathyrus oleraceus</name>
    <dbReference type="NCBI Taxonomy" id="3888"/>
    <lineage>
        <taxon>Eukaryota</taxon>
        <taxon>Viridiplantae</taxon>
        <taxon>Streptophyta</taxon>
        <taxon>Embryophyta</taxon>
        <taxon>Tracheophyta</taxon>
        <taxon>Spermatophyta</taxon>
        <taxon>Magnoliopsida</taxon>
        <taxon>eudicotyledons</taxon>
        <taxon>Gunneridae</taxon>
        <taxon>Pentapetalae</taxon>
        <taxon>rosids</taxon>
        <taxon>fabids</taxon>
        <taxon>Fabales</taxon>
        <taxon>Fabaceae</taxon>
        <taxon>Papilionoideae</taxon>
        <taxon>50 kb inversion clade</taxon>
        <taxon>NPAAA clade</taxon>
        <taxon>Hologalegina</taxon>
        <taxon>IRL clade</taxon>
        <taxon>Fabeae</taxon>
        <taxon>Lathyrus</taxon>
    </lineage>
</organism>
<accession>A0A9D4XKS2</accession>
<sequence>MDLTSQPMALRGSLQTSLFALGAVPEVAPSLTAIAFSSVRWKQKFAKREVKHGQDFVVKQETVKNSASMWRMLFSVLVTVKVFLVLLVSAISNAEQ</sequence>
<feature type="transmembrane region" description="Helical" evidence="1">
    <location>
        <begin position="18"/>
        <end position="39"/>
    </location>
</feature>
<keyword evidence="3" id="KW-1185">Reference proteome</keyword>
<reference evidence="2 3" key="1">
    <citation type="journal article" date="2022" name="Nat. Genet.">
        <title>Improved pea reference genome and pan-genome highlight genomic features and evolutionary characteristics.</title>
        <authorList>
            <person name="Yang T."/>
            <person name="Liu R."/>
            <person name="Luo Y."/>
            <person name="Hu S."/>
            <person name="Wang D."/>
            <person name="Wang C."/>
            <person name="Pandey M.K."/>
            <person name="Ge S."/>
            <person name="Xu Q."/>
            <person name="Li N."/>
            <person name="Li G."/>
            <person name="Huang Y."/>
            <person name="Saxena R.K."/>
            <person name="Ji Y."/>
            <person name="Li M."/>
            <person name="Yan X."/>
            <person name="He Y."/>
            <person name="Liu Y."/>
            <person name="Wang X."/>
            <person name="Xiang C."/>
            <person name="Varshney R.K."/>
            <person name="Ding H."/>
            <person name="Gao S."/>
            <person name="Zong X."/>
        </authorList>
    </citation>
    <scope>NUCLEOTIDE SEQUENCE [LARGE SCALE GENOMIC DNA]</scope>
    <source>
        <strain evidence="2 3">cv. Zhongwan 6</strain>
    </source>
</reference>
<keyword evidence="1" id="KW-0472">Membrane</keyword>
<comment type="caution">
    <text evidence="2">The sequence shown here is derived from an EMBL/GenBank/DDBJ whole genome shotgun (WGS) entry which is preliminary data.</text>
</comment>
<dbReference type="EMBL" id="JAMSHJ010000004">
    <property type="protein sequence ID" value="KAI5422936.1"/>
    <property type="molecule type" value="Genomic_DNA"/>
</dbReference>
<keyword evidence="1" id="KW-1133">Transmembrane helix</keyword>
<name>A0A9D4XKS2_PEA</name>
<dbReference type="Proteomes" id="UP001058974">
    <property type="component" value="Chromosome 4"/>
</dbReference>
<evidence type="ECO:0000313" key="3">
    <source>
        <dbReference type="Proteomes" id="UP001058974"/>
    </source>
</evidence>
<gene>
    <name evidence="2" type="ORF">KIW84_046090</name>
</gene>